<evidence type="ECO:0000313" key="1">
    <source>
        <dbReference type="EMBL" id="MPM06704.1"/>
    </source>
</evidence>
<accession>A0A644WXE8</accession>
<dbReference type="AlphaFoldDB" id="A0A644WXE8"/>
<sequence length="115" mass="12379">MEKAVRIASGFASGMRTGDTCGAVAGAIMVLGLRYGSEDCVTAAGRAVVYGKVEEFTRRFRERNGFLLCRDLLGLDTSTPEGLTKAKELNLFRTRCPALVADAASILEEMIKEEG</sequence>
<protein>
    <recommendedName>
        <fullName evidence="2">C_GCAxxG_C_C family protein</fullName>
    </recommendedName>
</protein>
<comment type="caution">
    <text evidence="1">The sequence shown here is derived from an EMBL/GenBank/DDBJ whole genome shotgun (WGS) entry which is preliminary data.</text>
</comment>
<gene>
    <name evidence="1" type="ORF">SDC9_53007</name>
</gene>
<organism evidence="1">
    <name type="scientific">bioreactor metagenome</name>
    <dbReference type="NCBI Taxonomy" id="1076179"/>
    <lineage>
        <taxon>unclassified sequences</taxon>
        <taxon>metagenomes</taxon>
        <taxon>ecological metagenomes</taxon>
    </lineage>
</organism>
<dbReference type="InterPro" id="IPR010181">
    <property type="entry name" value="CGCAxxGCC_motif"/>
</dbReference>
<name>A0A644WXE8_9ZZZZ</name>
<dbReference type="NCBIfam" id="TIGR01909">
    <property type="entry name" value="C_GCAxxG_C_C"/>
    <property type="match status" value="1"/>
</dbReference>
<proteinExistence type="predicted"/>
<dbReference type="Pfam" id="PF09719">
    <property type="entry name" value="C_GCAxxG_C_C"/>
    <property type="match status" value="1"/>
</dbReference>
<dbReference type="EMBL" id="VSSQ01001255">
    <property type="protein sequence ID" value="MPM06704.1"/>
    <property type="molecule type" value="Genomic_DNA"/>
</dbReference>
<evidence type="ECO:0008006" key="2">
    <source>
        <dbReference type="Google" id="ProtNLM"/>
    </source>
</evidence>
<reference evidence="1" key="1">
    <citation type="submission" date="2019-08" db="EMBL/GenBank/DDBJ databases">
        <authorList>
            <person name="Kucharzyk K."/>
            <person name="Murdoch R.W."/>
            <person name="Higgins S."/>
            <person name="Loffler F."/>
        </authorList>
    </citation>
    <scope>NUCLEOTIDE SEQUENCE</scope>
</reference>